<keyword evidence="5" id="KW-1185">Reference proteome</keyword>
<dbReference type="EMBL" id="CP093343">
    <property type="protein sequence ID" value="WOG83208.1"/>
    <property type="molecule type" value="Genomic_DNA"/>
</dbReference>
<dbReference type="PANTHER" id="PTHR31207:SF35">
    <property type="entry name" value="PROLAMIN-LIKE DOMAIN-CONTAINING PROTEIN"/>
    <property type="match status" value="1"/>
</dbReference>
<protein>
    <recommendedName>
        <fullName evidence="3">Prolamin-like domain-containing protein</fullName>
    </recommendedName>
</protein>
<dbReference type="Pfam" id="PF05617">
    <property type="entry name" value="Prolamin_like"/>
    <property type="match status" value="1"/>
</dbReference>
<name>A0AAF0W7Q2_DAUCS</name>
<gene>
    <name evidence="4" type="ORF">DCAR_0102382</name>
</gene>
<dbReference type="InterPro" id="IPR008502">
    <property type="entry name" value="Prolamin-like"/>
</dbReference>
<keyword evidence="1 2" id="KW-0732">Signal</keyword>
<evidence type="ECO:0000313" key="5">
    <source>
        <dbReference type="Proteomes" id="UP000077755"/>
    </source>
</evidence>
<proteinExistence type="predicted"/>
<evidence type="ECO:0000259" key="3">
    <source>
        <dbReference type="Pfam" id="PF05617"/>
    </source>
</evidence>
<feature type="domain" description="Prolamin-like" evidence="3">
    <location>
        <begin position="58"/>
        <end position="128"/>
    </location>
</feature>
<dbReference type="Proteomes" id="UP000077755">
    <property type="component" value="Chromosome 1"/>
</dbReference>
<reference evidence="4" key="1">
    <citation type="journal article" date="2016" name="Nat. Genet.">
        <title>A high-quality carrot genome assembly provides new insights into carotenoid accumulation and asterid genome evolution.</title>
        <authorList>
            <person name="Iorizzo M."/>
            <person name="Ellison S."/>
            <person name="Senalik D."/>
            <person name="Zeng P."/>
            <person name="Satapoomin P."/>
            <person name="Huang J."/>
            <person name="Bowman M."/>
            <person name="Iovene M."/>
            <person name="Sanseverino W."/>
            <person name="Cavagnaro P."/>
            <person name="Yildiz M."/>
            <person name="Macko-Podgorni A."/>
            <person name="Moranska E."/>
            <person name="Grzebelus E."/>
            <person name="Grzebelus D."/>
            <person name="Ashrafi H."/>
            <person name="Zheng Z."/>
            <person name="Cheng S."/>
            <person name="Spooner D."/>
            <person name="Van Deynze A."/>
            <person name="Simon P."/>
        </authorList>
    </citation>
    <scope>NUCLEOTIDE SEQUENCE</scope>
    <source>
        <tissue evidence="4">Leaf</tissue>
    </source>
</reference>
<feature type="chain" id="PRO_5041931130" description="Prolamin-like domain-containing protein" evidence="2">
    <location>
        <begin position="24"/>
        <end position="140"/>
    </location>
</feature>
<accession>A0AAF0W7Q2</accession>
<evidence type="ECO:0000256" key="2">
    <source>
        <dbReference type="SAM" id="SignalP"/>
    </source>
</evidence>
<reference evidence="4" key="2">
    <citation type="submission" date="2022-03" db="EMBL/GenBank/DDBJ databases">
        <title>Draft title - Genomic analysis of global carrot germplasm unveils the trajectory of domestication and the origin of high carotenoid orange carrot.</title>
        <authorList>
            <person name="Iorizzo M."/>
            <person name="Ellison S."/>
            <person name="Senalik D."/>
            <person name="Macko-Podgorni A."/>
            <person name="Grzebelus D."/>
            <person name="Bostan H."/>
            <person name="Rolling W."/>
            <person name="Curaba J."/>
            <person name="Simon P."/>
        </authorList>
    </citation>
    <scope>NUCLEOTIDE SEQUENCE</scope>
    <source>
        <tissue evidence="4">Leaf</tissue>
    </source>
</reference>
<feature type="signal peptide" evidence="2">
    <location>
        <begin position="1"/>
        <end position="23"/>
    </location>
</feature>
<organism evidence="4 5">
    <name type="scientific">Daucus carota subsp. sativus</name>
    <name type="common">Carrot</name>
    <dbReference type="NCBI Taxonomy" id="79200"/>
    <lineage>
        <taxon>Eukaryota</taxon>
        <taxon>Viridiplantae</taxon>
        <taxon>Streptophyta</taxon>
        <taxon>Embryophyta</taxon>
        <taxon>Tracheophyta</taxon>
        <taxon>Spermatophyta</taxon>
        <taxon>Magnoliopsida</taxon>
        <taxon>eudicotyledons</taxon>
        <taxon>Gunneridae</taxon>
        <taxon>Pentapetalae</taxon>
        <taxon>asterids</taxon>
        <taxon>campanulids</taxon>
        <taxon>Apiales</taxon>
        <taxon>Apiaceae</taxon>
        <taxon>Apioideae</taxon>
        <taxon>Scandiceae</taxon>
        <taxon>Daucinae</taxon>
        <taxon>Daucus</taxon>
        <taxon>Daucus sect. Daucus</taxon>
    </lineage>
</organism>
<dbReference type="PANTHER" id="PTHR31207">
    <property type="entry name" value="ECA1 GAMETOGENESIS FAMILY PROTEIN (DUF784)-RELATED-RELATED"/>
    <property type="match status" value="1"/>
</dbReference>
<dbReference type="InterPro" id="IPR040220">
    <property type="entry name" value="DD11"/>
</dbReference>
<evidence type="ECO:0000313" key="4">
    <source>
        <dbReference type="EMBL" id="WOG83208.1"/>
    </source>
</evidence>
<sequence>MSLAVIIFSISFLIFAPSRLAFSSENKLYLTSPTPSPSADHFEHGNRILPELKKFVAKCGENLSGHCGQEIRNDLLEIEDISGYCCKQLVKMGKVCHMGMVRLAATTSVNKEESSAIISNGSRVYDKCAMLINIIASSPH</sequence>
<evidence type="ECO:0000256" key="1">
    <source>
        <dbReference type="ARBA" id="ARBA00022729"/>
    </source>
</evidence>
<dbReference type="AlphaFoldDB" id="A0AAF0W7Q2"/>